<evidence type="ECO:0000313" key="2">
    <source>
        <dbReference type="EMBL" id="USQ76330.1"/>
    </source>
</evidence>
<name>A0ABY4YHR1_9MICO</name>
<gene>
    <name evidence="2" type="ORF">NF557_17365</name>
</gene>
<dbReference type="Proteomes" id="UP001056535">
    <property type="component" value="Chromosome"/>
</dbReference>
<keyword evidence="3" id="KW-1185">Reference proteome</keyword>
<evidence type="ECO:0000313" key="3">
    <source>
        <dbReference type="Proteomes" id="UP001056535"/>
    </source>
</evidence>
<keyword evidence="1" id="KW-0812">Transmembrane</keyword>
<sequence>MGDLSTPAQVSPPRRWIADPLALLGLLALGSVGLGALQLSGTPVTWPVPALLAVVAAGLALSGST</sequence>
<organism evidence="2 3">
    <name type="scientific">Ornithinimicrobium cryptoxanthini</name>
    <dbReference type="NCBI Taxonomy" id="2934161"/>
    <lineage>
        <taxon>Bacteria</taxon>
        <taxon>Bacillati</taxon>
        <taxon>Actinomycetota</taxon>
        <taxon>Actinomycetes</taxon>
        <taxon>Micrococcales</taxon>
        <taxon>Ornithinimicrobiaceae</taxon>
        <taxon>Ornithinimicrobium</taxon>
    </lineage>
</organism>
<keyword evidence="1" id="KW-1133">Transmembrane helix</keyword>
<dbReference type="RefSeq" id="WP_252621025.1">
    <property type="nucleotide sequence ID" value="NZ_CP099490.1"/>
</dbReference>
<keyword evidence="1" id="KW-0472">Membrane</keyword>
<evidence type="ECO:0000256" key="1">
    <source>
        <dbReference type="SAM" id="Phobius"/>
    </source>
</evidence>
<accession>A0ABY4YHR1</accession>
<reference evidence="2" key="1">
    <citation type="submission" date="2022-06" db="EMBL/GenBank/DDBJ databases">
        <title>Ornithinimicrobium JY.X270.</title>
        <authorList>
            <person name="Huang Y."/>
        </authorList>
    </citation>
    <scope>NUCLEOTIDE SEQUENCE</scope>
    <source>
        <strain evidence="2">JY.X270</strain>
    </source>
</reference>
<feature type="transmembrane region" description="Helical" evidence="1">
    <location>
        <begin position="46"/>
        <end position="63"/>
    </location>
</feature>
<proteinExistence type="predicted"/>
<protein>
    <submittedName>
        <fullName evidence="2">Uncharacterized protein</fullName>
    </submittedName>
</protein>
<feature type="transmembrane region" description="Helical" evidence="1">
    <location>
        <begin position="21"/>
        <end position="40"/>
    </location>
</feature>
<dbReference type="EMBL" id="CP099490">
    <property type="protein sequence ID" value="USQ76330.1"/>
    <property type="molecule type" value="Genomic_DNA"/>
</dbReference>